<dbReference type="PANTHER" id="PTHR46082">
    <property type="entry name" value="ATP/GTP-BINDING PROTEIN-RELATED"/>
    <property type="match status" value="1"/>
</dbReference>
<feature type="repeat" description="ANK" evidence="2">
    <location>
        <begin position="864"/>
        <end position="896"/>
    </location>
</feature>
<dbReference type="PROSITE" id="PS50088">
    <property type="entry name" value="ANK_REPEAT"/>
    <property type="match status" value="4"/>
</dbReference>
<dbReference type="AlphaFoldDB" id="A0A8H4GXJ5"/>
<evidence type="ECO:0000256" key="2">
    <source>
        <dbReference type="PROSITE-ProRule" id="PRU00023"/>
    </source>
</evidence>
<dbReference type="SUPFAM" id="SSF48403">
    <property type="entry name" value="Ankyrin repeat"/>
    <property type="match status" value="1"/>
</dbReference>
<feature type="coiled-coil region" evidence="3">
    <location>
        <begin position="616"/>
        <end position="654"/>
    </location>
</feature>
<evidence type="ECO:0000256" key="3">
    <source>
        <dbReference type="SAM" id="Coils"/>
    </source>
</evidence>
<keyword evidence="3" id="KW-0175">Coiled coil</keyword>
<evidence type="ECO:0000259" key="5">
    <source>
        <dbReference type="Pfam" id="PF24883"/>
    </source>
</evidence>
<keyword evidence="2" id="KW-0040">ANK repeat</keyword>
<dbReference type="InterPro" id="IPR056884">
    <property type="entry name" value="NPHP3-like_N"/>
</dbReference>
<dbReference type="EMBL" id="JAAAPX010000117">
    <property type="protein sequence ID" value="KAF4230350.1"/>
    <property type="molecule type" value="Genomic_DNA"/>
</dbReference>
<proteinExistence type="predicted"/>
<keyword evidence="7" id="KW-1185">Reference proteome</keyword>
<protein>
    <submittedName>
        <fullName evidence="6">Uncharacterized protein</fullName>
    </submittedName>
</protein>
<dbReference type="SUPFAM" id="SSF53167">
    <property type="entry name" value="Purine and uridine phosphorylases"/>
    <property type="match status" value="1"/>
</dbReference>
<dbReference type="Gene3D" id="1.25.40.20">
    <property type="entry name" value="Ankyrin repeat-containing domain"/>
    <property type="match status" value="1"/>
</dbReference>
<reference evidence="6" key="1">
    <citation type="journal article" date="2020" name="bioRxiv">
        <title>Genomic and phenotypic heterogeneity of clinical isolates of the human pathogens Aspergillus fumigatus, Aspergillus lentulus and Aspergillus fumigatiaffinis.</title>
        <authorList>
            <person name="dos Santos R.A.C."/>
            <person name="Steenwyk J.L."/>
            <person name="Rivero-Menendez O."/>
            <person name="Mead M.E."/>
            <person name="Silva L.P."/>
            <person name="Bastos R.W."/>
            <person name="Alastruey-Izquierdo A."/>
            <person name="Goldman G.H."/>
            <person name="Rokas A."/>
        </authorList>
    </citation>
    <scope>NUCLEOTIDE SEQUENCE</scope>
    <source>
        <strain evidence="6">CNM-CM6805</strain>
    </source>
</reference>
<dbReference type="InterPro" id="IPR002110">
    <property type="entry name" value="Ankyrin_rpt"/>
</dbReference>
<comment type="caution">
    <text evidence="6">The sequence shown here is derived from an EMBL/GenBank/DDBJ whole genome shotgun (WGS) entry which is preliminary data.</text>
</comment>
<dbReference type="GO" id="GO:0009116">
    <property type="term" value="P:nucleoside metabolic process"/>
    <property type="evidence" value="ECO:0007669"/>
    <property type="project" value="InterPro"/>
</dbReference>
<feature type="domain" description="Nephrocystin 3-like N-terminal" evidence="5">
    <location>
        <begin position="494"/>
        <end position="537"/>
    </location>
</feature>
<dbReference type="GO" id="GO:0003824">
    <property type="term" value="F:catalytic activity"/>
    <property type="evidence" value="ECO:0007669"/>
    <property type="project" value="InterPro"/>
</dbReference>
<dbReference type="InterPro" id="IPR035994">
    <property type="entry name" value="Nucleoside_phosphorylase_sf"/>
</dbReference>
<dbReference type="Gene3D" id="3.40.50.300">
    <property type="entry name" value="P-loop containing nucleotide triphosphate hydrolases"/>
    <property type="match status" value="1"/>
</dbReference>
<feature type="domain" description="Nephrocystin 3-like N-terminal" evidence="5">
    <location>
        <begin position="402"/>
        <end position="492"/>
    </location>
</feature>
<dbReference type="Pfam" id="PF12796">
    <property type="entry name" value="Ank_2"/>
    <property type="match status" value="1"/>
</dbReference>
<name>A0A8H4GXJ5_9EURO</name>
<dbReference type="Pfam" id="PF22939">
    <property type="entry name" value="WHD_GPIID"/>
    <property type="match status" value="1"/>
</dbReference>
<dbReference type="InterPro" id="IPR053137">
    <property type="entry name" value="NLR-like"/>
</dbReference>
<feature type="repeat" description="ANK" evidence="2">
    <location>
        <begin position="897"/>
        <end position="929"/>
    </location>
</feature>
<feature type="domain" description="GPI inositol-deacylase winged helix" evidence="4">
    <location>
        <begin position="647"/>
        <end position="724"/>
    </location>
</feature>
<dbReference type="Gene3D" id="3.40.50.1580">
    <property type="entry name" value="Nucleoside phosphorylase domain"/>
    <property type="match status" value="1"/>
</dbReference>
<dbReference type="InterPro" id="IPR054471">
    <property type="entry name" value="GPIID_WHD"/>
</dbReference>
<evidence type="ECO:0000313" key="6">
    <source>
        <dbReference type="EMBL" id="KAF4230350.1"/>
    </source>
</evidence>
<feature type="repeat" description="ANK" evidence="2">
    <location>
        <begin position="963"/>
        <end position="995"/>
    </location>
</feature>
<dbReference type="Pfam" id="PF24883">
    <property type="entry name" value="NPHP3_N"/>
    <property type="match status" value="2"/>
</dbReference>
<evidence type="ECO:0000256" key="1">
    <source>
        <dbReference type="ARBA" id="ARBA00022737"/>
    </source>
</evidence>
<gene>
    <name evidence="6" type="ORF">CNMCM6805_000749</name>
</gene>
<dbReference type="PROSITE" id="PS50297">
    <property type="entry name" value="ANK_REP_REGION"/>
    <property type="match status" value="2"/>
</dbReference>
<evidence type="ECO:0000313" key="7">
    <source>
        <dbReference type="Proteomes" id="UP000653565"/>
    </source>
</evidence>
<reference evidence="6" key="2">
    <citation type="submission" date="2020-04" db="EMBL/GenBank/DDBJ databases">
        <authorList>
            <person name="Santos R.A.C."/>
            <person name="Steenwyk J.L."/>
            <person name="Rivero-Menendez O."/>
            <person name="Mead M.E."/>
            <person name="Silva L.P."/>
            <person name="Bastos R.W."/>
            <person name="Alastruey-Izquierdo A."/>
            <person name="Goldman G.H."/>
            <person name="Rokas A."/>
        </authorList>
    </citation>
    <scope>NUCLEOTIDE SEQUENCE</scope>
    <source>
        <strain evidence="6">CNM-CM6805</strain>
    </source>
</reference>
<dbReference type="Proteomes" id="UP000653565">
    <property type="component" value="Unassembled WGS sequence"/>
</dbReference>
<sequence length="1005" mass="112269">MHQTVRKIAHGDYTVGWICALPETEFVAAGAMLDEEHPVLPAVHSQDTNSYLLGRIGDHNVVIACLPAKTTGKVSAATVAKDMLRSFPAVRFGLTVGIGGGAPYYGTQGYDNTGFSEQEEEDSEDDFEDIRDIRLGDVVVSLHSKSAEAVVQYDFGKSLQEKEFVHTGGKLNKPPAIVLSAVSVLRQQHRRKGHTTSELLADTLSKNPGMAEEFRYPGLAKDRLFKPDTVHLEGRKSCKACCGPNNVNLVRRTDRHGTAPKIHYGTIGSADQMMRDAILRDKWAQKEKIICFEMEAAGLMDSFPCLVIQGICNYADSHKNKVWQPYAAATAASYAKELLLVIPGQGVMDLCPIMQSLGKIEANVDTMRSKLARKEDHDLLNWITPDDYSPLQSNYFQRRQAGTGEWLLNSMEFQIWLKTSQETLFCPGIPGAGKTILTSVVINYLTRRTSEDRSLGVAYVYCNFQQKDEQTADRLLLSLLKQLSKRLPTIPGEYSRVFILVDALDECRESENCRRKFLSEIFSLQARCGINIFATSRMNGEIEKLFTNAISLEIRATDHDLEIYLDERMRLQQLDILDDDTKIEIKQTMVDATGGMFLLAKLHIKSLISLPTKGHIKDALRNLANGEEALDKIYNQTMERIEDQIKERRDLAKQILFWIFYARRPLSTEEIRHALAVKIRSAKLDKDYLPSTNLIRSLCLGLVTIDGESGMIRLVHYTTQEYFRRTQSRWFPDAELEIVTTCITYLSFDTFQNGYCSDDTEFETRLQSNVLYDYAARNWGHHAREASIRARQSNSSLLNGAAKVSGLSQDMPTQMASVDLEAYSVYTEMVLEFLNSESNVSGSSQAMLVGEGYLGFCSSQDVPRQMTSMHLAAYFGLSDIVQTLIRNQHDPDTEDSSKRTPLSWAAANGHEAVVKVLPDTGAAVNSVDGYGKVPLLWAAGNGHETVVKVLLDRGAAVDKVDTTGFTLQIWASENGHEGVVKTLLERGAAVNSAEDMARHHYRGRQ</sequence>
<dbReference type="InterPro" id="IPR036770">
    <property type="entry name" value="Ankyrin_rpt-contain_sf"/>
</dbReference>
<dbReference type="SMART" id="SM00248">
    <property type="entry name" value="ANK"/>
    <property type="match status" value="4"/>
</dbReference>
<dbReference type="SUPFAM" id="SSF52540">
    <property type="entry name" value="P-loop containing nucleoside triphosphate hydrolases"/>
    <property type="match status" value="1"/>
</dbReference>
<accession>A0A8H4GXJ5</accession>
<organism evidence="6 7">
    <name type="scientific">Aspergillus fumigatiaffinis</name>
    <dbReference type="NCBI Taxonomy" id="340414"/>
    <lineage>
        <taxon>Eukaryota</taxon>
        <taxon>Fungi</taxon>
        <taxon>Dikarya</taxon>
        <taxon>Ascomycota</taxon>
        <taxon>Pezizomycotina</taxon>
        <taxon>Eurotiomycetes</taxon>
        <taxon>Eurotiomycetidae</taxon>
        <taxon>Eurotiales</taxon>
        <taxon>Aspergillaceae</taxon>
        <taxon>Aspergillus</taxon>
        <taxon>Aspergillus subgen. Fumigati</taxon>
    </lineage>
</organism>
<keyword evidence="1" id="KW-0677">Repeat</keyword>
<dbReference type="InterPro" id="IPR027417">
    <property type="entry name" value="P-loop_NTPase"/>
</dbReference>
<dbReference type="PANTHER" id="PTHR46082:SF11">
    <property type="entry name" value="AAA+ ATPASE DOMAIN-CONTAINING PROTEIN-RELATED"/>
    <property type="match status" value="1"/>
</dbReference>
<feature type="repeat" description="ANK" evidence="2">
    <location>
        <begin position="930"/>
        <end position="962"/>
    </location>
</feature>
<evidence type="ECO:0000259" key="4">
    <source>
        <dbReference type="Pfam" id="PF22939"/>
    </source>
</evidence>